<evidence type="ECO:0000256" key="1">
    <source>
        <dbReference type="SAM" id="MobiDB-lite"/>
    </source>
</evidence>
<dbReference type="InterPro" id="IPR046063">
    <property type="entry name" value="DUF6021"/>
</dbReference>
<protein>
    <submittedName>
        <fullName evidence="2">Uncharacterized protein</fullName>
    </submittedName>
</protein>
<gene>
    <name evidence="2" type="ORF">BW686_15770</name>
</gene>
<evidence type="ECO:0000313" key="3">
    <source>
        <dbReference type="Proteomes" id="UP000195128"/>
    </source>
</evidence>
<name>A0A244EQ99_PSESX</name>
<feature type="compositionally biased region" description="Basic and acidic residues" evidence="1">
    <location>
        <begin position="38"/>
        <end position="54"/>
    </location>
</feature>
<dbReference type="Proteomes" id="UP000195128">
    <property type="component" value="Unassembled WGS sequence"/>
</dbReference>
<accession>A0A244EQ99</accession>
<comment type="caution">
    <text evidence="2">The sequence shown here is derived from an EMBL/GenBank/DDBJ whole genome shotgun (WGS) entry which is preliminary data.</text>
</comment>
<dbReference type="Pfam" id="PF19485">
    <property type="entry name" value="DUF6021"/>
    <property type="match status" value="1"/>
</dbReference>
<reference evidence="2 3" key="1">
    <citation type="submission" date="2017-01" db="EMBL/GenBank/DDBJ databases">
        <authorList>
            <person name="Mah S.A."/>
            <person name="Swanson W.J."/>
            <person name="Moy G.W."/>
            <person name="Vacquier V.D."/>
        </authorList>
    </citation>
    <scope>NUCLEOTIDE SEQUENCE [LARGE SCALE GENOMIC DNA]</scope>
    <source>
        <strain evidence="2">PDD-32b-74</strain>
    </source>
</reference>
<evidence type="ECO:0000313" key="2">
    <source>
        <dbReference type="EMBL" id="OUM06612.1"/>
    </source>
</evidence>
<feature type="region of interest" description="Disordered" evidence="1">
    <location>
        <begin position="1"/>
        <end position="54"/>
    </location>
</feature>
<proteinExistence type="predicted"/>
<organism evidence="2 3">
    <name type="scientific">Pseudomonas syringae</name>
    <dbReference type="NCBI Taxonomy" id="317"/>
    <lineage>
        <taxon>Bacteria</taxon>
        <taxon>Pseudomonadati</taxon>
        <taxon>Pseudomonadota</taxon>
        <taxon>Gammaproteobacteria</taxon>
        <taxon>Pseudomonadales</taxon>
        <taxon>Pseudomonadaceae</taxon>
        <taxon>Pseudomonas</taxon>
    </lineage>
</organism>
<dbReference type="EMBL" id="MTSA01000011">
    <property type="protein sequence ID" value="OUM06612.1"/>
    <property type="molecule type" value="Genomic_DNA"/>
</dbReference>
<sequence>MTGTKPSSNRKDNPGFDPESPDLEDPQVDPTKPAKTPAGKDSESDYPPYKEDKK</sequence>
<dbReference type="RefSeq" id="WP_084918568.1">
    <property type="nucleotide sequence ID" value="NZ_MTSA01000011.1"/>
</dbReference>
<dbReference type="AlphaFoldDB" id="A0A244EQ99"/>